<evidence type="ECO:0000313" key="12">
    <source>
        <dbReference type="Proteomes" id="UP000636394"/>
    </source>
</evidence>
<feature type="transmembrane region" description="Helical" evidence="9">
    <location>
        <begin position="479"/>
        <end position="502"/>
    </location>
</feature>
<feature type="transmembrane region" description="Helical" evidence="9">
    <location>
        <begin position="394"/>
        <end position="415"/>
    </location>
</feature>
<sequence>MTDKLARAQHIRTTKPLTTAEIEVGGRHAGIDRTAVAAAVAQSVMPVPQDLHDEEGVARNVERGHVYRSQDPSETAEIFVGGRHAGIDCTKPHDPFEPSTPDPHRRRSSRETMSWAAPGRTGAIRLDGRHMGVDRTADAEAPAEAETKPTGAAAEETQPSGSVAEVSGSAGLISLCVIISRITGFARTWAMAFALGSTLLSSSYQVANNLPNQLYELVAGGMIVTAFLPVYLSVKRKLGRDASNEYASNLLTIVVVLLGIVSLLCIAFPAAVIYTQSFYSDQSLMDTSVFFFQFFAVQIVFYGASAIVSGLLNANRDYLWSSIAPVFNNIIVIVTFAAFAIVSPEHPQTALFIIAIGNPLGVFVQMAIQIPALKRNGIVLRPRINLRDPALKETLGIGVPAVVVMLCSFAVVSVQNAASYSFADNGPSILAYARLWFTLPYAFLAVPITTAMFTELADMQASGNVEGVKRGVVGGTNQILFFMLPFSLYLMVFSLPLVTLYHAGAFTMESVQAIAAYLAVLAFALPVYAVNTYLQKIFSSLRHMWVFAGFNFLAGAAQIAITMLGASNTGLFPIEIIAVAEVAFYVVADVCLFFFLRAKLGPFGLSSIVRAFVLGLLFGAAGAAAGAGVLWALETFLAPLSGSIAQALGYVVVGGLASLVVTFGLALLFRVPEAAFLSTLARKVAGRLGRG</sequence>
<evidence type="ECO:0000256" key="3">
    <source>
        <dbReference type="ARBA" id="ARBA00022692"/>
    </source>
</evidence>
<dbReference type="InterPro" id="IPR004268">
    <property type="entry name" value="MurJ"/>
</dbReference>
<dbReference type="GO" id="GO:0034204">
    <property type="term" value="P:lipid translocation"/>
    <property type="evidence" value="ECO:0007669"/>
    <property type="project" value="TreeGrafter"/>
</dbReference>
<evidence type="ECO:0000256" key="2">
    <source>
        <dbReference type="ARBA" id="ARBA00022475"/>
    </source>
</evidence>
<dbReference type="CDD" id="cd13123">
    <property type="entry name" value="MATE_MurJ_like"/>
    <property type="match status" value="1"/>
</dbReference>
<dbReference type="GO" id="GO:0005886">
    <property type="term" value="C:plasma membrane"/>
    <property type="evidence" value="ECO:0007669"/>
    <property type="project" value="UniProtKB-SubCell"/>
</dbReference>
<protein>
    <submittedName>
        <fullName evidence="11">Murein biosynthesis integral membrane protein MurJ</fullName>
    </submittedName>
</protein>
<dbReference type="PANTHER" id="PTHR47019">
    <property type="entry name" value="LIPID II FLIPPASE MURJ"/>
    <property type="match status" value="1"/>
</dbReference>
<keyword evidence="2" id="KW-1003">Cell membrane</keyword>
<feature type="transmembrane region" description="Helical" evidence="9">
    <location>
        <begin position="608"/>
        <end position="632"/>
    </location>
</feature>
<dbReference type="Pfam" id="PF03023">
    <property type="entry name" value="MurJ"/>
    <property type="match status" value="1"/>
</dbReference>
<dbReference type="GO" id="GO:0015648">
    <property type="term" value="F:lipid-linked peptidoglycan transporter activity"/>
    <property type="evidence" value="ECO:0007669"/>
    <property type="project" value="TreeGrafter"/>
</dbReference>
<reference evidence="11" key="2">
    <citation type="submission" date="2021-04" db="EMBL/GenBank/DDBJ databases">
        <title>Novel species in family Eggerthellaceae.</title>
        <authorList>
            <person name="Zhang G."/>
        </authorList>
    </citation>
    <scope>NUCLEOTIDE SEQUENCE</scope>
    <source>
        <strain evidence="11">Zg-886</strain>
    </source>
</reference>
<evidence type="ECO:0000256" key="9">
    <source>
        <dbReference type="SAM" id="Phobius"/>
    </source>
</evidence>
<keyword evidence="5" id="KW-0573">Peptidoglycan synthesis</keyword>
<evidence type="ECO:0000256" key="4">
    <source>
        <dbReference type="ARBA" id="ARBA00022960"/>
    </source>
</evidence>
<gene>
    <name evidence="10" type="ORF">GMI68_06205</name>
    <name evidence="11" type="ORF">J7S26_02685</name>
</gene>
<dbReference type="Proteomes" id="UP000671910">
    <property type="component" value="Chromosome"/>
</dbReference>
<feature type="transmembrane region" description="Helical" evidence="9">
    <location>
        <begin position="213"/>
        <end position="234"/>
    </location>
</feature>
<evidence type="ECO:0000256" key="5">
    <source>
        <dbReference type="ARBA" id="ARBA00022984"/>
    </source>
</evidence>
<evidence type="ECO:0000313" key="11">
    <source>
        <dbReference type="EMBL" id="QTU84838.1"/>
    </source>
</evidence>
<dbReference type="RefSeq" id="WP_166339576.1">
    <property type="nucleotide sequence ID" value="NZ_CP072829.1"/>
</dbReference>
<feature type="transmembrane region" description="Helical" evidence="9">
    <location>
        <begin position="350"/>
        <end position="373"/>
    </location>
</feature>
<dbReference type="PANTHER" id="PTHR47019:SF1">
    <property type="entry name" value="LIPID II FLIPPASE MURJ"/>
    <property type="match status" value="1"/>
</dbReference>
<comment type="subcellular location">
    <subcellularLocation>
        <location evidence="1">Cell membrane</location>
        <topology evidence="1">Multi-pass membrane protein</topology>
    </subcellularLocation>
</comment>
<feature type="transmembrane region" description="Helical" evidence="9">
    <location>
        <begin position="514"/>
        <end position="534"/>
    </location>
</feature>
<dbReference type="KEGG" id="ebz:J7S26_02685"/>
<keyword evidence="12" id="KW-1185">Reference proteome</keyword>
<dbReference type="EMBL" id="CP072829">
    <property type="protein sequence ID" value="QTU84838.1"/>
    <property type="molecule type" value="Genomic_DNA"/>
</dbReference>
<evidence type="ECO:0000313" key="13">
    <source>
        <dbReference type="Proteomes" id="UP000671910"/>
    </source>
</evidence>
<evidence type="ECO:0000256" key="7">
    <source>
        <dbReference type="ARBA" id="ARBA00023136"/>
    </source>
</evidence>
<reference evidence="10 12" key="1">
    <citation type="submission" date="2019-11" db="EMBL/GenBank/DDBJ databases">
        <title>Eggerthellaceae novel genus isolated from the rectal contents of marmort.</title>
        <authorList>
            <person name="Zhang G."/>
        </authorList>
    </citation>
    <scope>NUCLEOTIDE SEQUENCE [LARGE SCALE GENOMIC DNA]</scope>
    <source>
        <strain evidence="10">Zg-886</strain>
        <strain evidence="12">zg-886</strain>
    </source>
</reference>
<keyword evidence="4" id="KW-0133">Cell shape</keyword>
<feature type="transmembrane region" description="Helical" evidence="9">
    <location>
        <begin position="326"/>
        <end position="344"/>
    </location>
</feature>
<proteinExistence type="predicted"/>
<feature type="transmembrane region" description="Helical" evidence="9">
    <location>
        <begin position="572"/>
        <end position="596"/>
    </location>
</feature>
<feature type="transmembrane region" description="Helical" evidence="9">
    <location>
        <begin position="435"/>
        <end position="458"/>
    </location>
</feature>
<evidence type="ECO:0000256" key="6">
    <source>
        <dbReference type="ARBA" id="ARBA00022989"/>
    </source>
</evidence>
<accession>A0A9E6MRQ5</accession>
<dbReference type="PRINTS" id="PR01806">
    <property type="entry name" value="VIRFACTRMVIN"/>
</dbReference>
<evidence type="ECO:0000256" key="1">
    <source>
        <dbReference type="ARBA" id="ARBA00004651"/>
    </source>
</evidence>
<feature type="compositionally biased region" description="Low complexity" evidence="8">
    <location>
        <begin position="139"/>
        <end position="162"/>
    </location>
</feature>
<dbReference type="GO" id="GO:0009252">
    <property type="term" value="P:peptidoglycan biosynthetic process"/>
    <property type="evidence" value="ECO:0007669"/>
    <property type="project" value="UniProtKB-KW"/>
</dbReference>
<dbReference type="InterPro" id="IPR051050">
    <property type="entry name" value="Lipid_II_flippase_MurJ/MviN"/>
</dbReference>
<name>A0A9E6MRQ5_9ACTN</name>
<keyword evidence="7 9" id="KW-0472">Membrane</keyword>
<dbReference type="AlphaFoldDB" id="A0A9E6MRQ5"/>
<evidence type="ECO:0000313" key="10">
    <source>
        <dbReference type="EMBL" id="NHM14358.1"/>
    </source>
</evidence>
<evidence type="ECO:0000256" key="8">
    <source>
        <dbReference type="SAM" id="MobiDB-lite"/>
    </source>
</evidence>
<feature type="transmembrane region" description="Helical" evidence="9">
    <location>
        <begin position="290"/>
        <end position="314"/>
    </location>
</feature>
<feature type="transmembrane region" description="Helical" evidence="9">
    <location>
        <begin position="189"/>
        <end position="207"/>
    </location>
</feature>
<feature type="transmembrane region" description="Helical" evidence="9">
    <location>
        <begin position="546"/>
        <end position="566"/>
    </location>
</feature>
<feature type="region of interest" description="Disordered" evidence="8">
    <location>
        <begin position="88"/>
        <end position="116"/>
    </location>
</feature>
<dbReference type="GO" id="GO:0008360">
    <property type="term" value="P:regulation of cell shape"/>
    <property type="evidence" value="ECO:0007669"/>
    <property type="project" value="UniProtKB-KW"/>
</dbReference>
<feature type="transmembrane region" description="Helical" evidence="9">
    <location>
        <begin position="246"/>
        <end position="270"/>
    </location>
</feature>
<keyword evidence="3 9" id="KW-0812">Transmembrane</keyword>
<dbReference type="Proteomes" id="UP000636394">
    <property type="component" value="Unassembled WGS sequence"/>
</dbReference>
<dbReference type="EMBL" id="WPCR01000007">
    <property type="protein sequence ID" value="NHM14358.1"/>
    <property type="molecule type" value="Genomic_DNA"/>
</dbReference>
<feature type="region of interest" description="Disordered" evidence="8">
    <location>
        <begin position="135"/>
        <end position="162"/>
    </location>
</feature>
<feature type="transmembrane region" description="Helical" evidence="9">
    <location>
        <begin position="644"/>
        <end position="669"/>
    </location>
</feature>
<keyword evidence="6 9" id="KW-1133">Transmembrane helix</keyword>
<organism evidence="11 13">
    <name type="scientific">Xiamenia xianingshaonis</name>
    <dbReference type="NCBI Taxonomy" id="2682776"/>
    <lineage>
        <taxon>Bacteria</taxon>
        <taxon>Bacillati</taxon>
        <taxon>Actinomycetota</taxon>
        <taxon>Coriobacteriia</taxon>
        <taxon>Eggerthellales</taxon>
        <taxon>Eggerthellaceae</taxon>
        <taxon>Xiamenia</taxon>
    </lineage>
</organism>